<evidence type="ECO:0000256" key="1">
    <source>
        <dbReference type="ARBA" id="ARBA00022714"/>
    </source>
</evidence>
<dbReference type="InterPro" id="IPR017941">
    <property type="entry name" value="Rieske_2Fe-2S"/>
</dbReference>
<dbReference type="Pfam" id="PF19299">
    <property type="entry name" value="DUF5914"/>
    <property type="match status" value="1"/>
</dbReference>
<evidence type="ECO:0000313" key="7">
    <source>
        <dbReference type="Proteomes" id="UP001430172"/>
    </source>
</evidence>
<dbReference type="PROSITE" id="PS51296">
    <property type="entry name" value="RIESKE"/>
    <property type="match status" value="1"/>
</dbReference>
<keyword evidence="3" id="KW-0408">Iron</keyword>
<dbReference type="EMBL" id="JAFDVD010000001">
    <property type="protein sequence ID" value="MBM6398793.1"/>
    <property type="molecule type" value="Genomic_DNA"/>
</dbReference>
<comment type="caution">
    <text evidence="6">The sequence shown here is derived from an EMBL/GenBank/DDBJ whole genome shotgun (WGS) entry which is preliminary data.</text>
</comment>
<feature type="domain" description="Rieske" evidence="5">
    <location>
        <begin position="58"/>
        <end position="147"/>
    </location>
</feature>
<keyword evidence="7" id="KW-1185">Reference proteome</keyword>
<protein>
    <submittedName>
        <fullName evidence="6">Rieske 2Fe-2S domain-containing protein</fullName>
    </submittedName>
</protein>
<evidence type="ECO:0000256" key="4">
    <source>
        <dbReference type="ARBA" id="ARBA00023014"/>
    </source>
</evidence>
<dbReference type="RefSeq" id="WP_204129292.1">
    <property type="nucleotide sequence ID" value="NZ_JAFDVD010000001.1"/>
</dbReference>
<evidence type="ECO:0000313" key="6">
    <source>
        <dbReference type="EMBL" id="MBM6398793.1"/>
    </source>
</evidence>
<evidence type="ECO:0000259" key="5">
    <source>
        <dbReference type="PROSITE" id="PS51296"/>
    </source>
</evidence>
<keyword evidence="4" id="KW-0411">Iron-sulfur</keyword>
<proteinExistence type="predicted"/>
<evidence type="ECO:0000256" key="3">
    <source>
        <dbReference type="ARBA" id="ARBA00023004"/>
    </source>
</evidence>
<evidence type="ECO:0000256" key="2">
    <source>
        <dbReference type="ARBA" id="ARBA00022723"/>
    </source>
</evidence>
<gene>
    <name evidence="6" type="ORF">JQN70_00150</name>
</gene>
<name>A0ABS2CFY5_9MICO</name>
<dbReference type="InterPro" id="IPR045612">
    <property type="entry name" value="DUF5914"/>
</dbReference>
<keyword evidence="2" id="KW-0479">Metal-binding</keyword>
<organism evidence="6 7">
    <name type="scientific">Phycicoccus sonneratiae</name>
    <dbReference type="NCBI Taxonomy" id="2807628"/>
    <lineage>
        <taxon>Bacteria</taxon>
        <taxon>Bacillati</taxon>
        <taxon>Actinomycetota</taxon>
        <taxon>Actinomycetes</taxon>
        <taxon>Micrococcales</taxon>
        <taxon>Intrasporangiaceae</taxon>
        <taxon>Phycicoccus</taxon>
    </lineage>
</organism>
<keyword evidence="1" id="KW-0001">2Fe-2S</keyword>
<dbReference type="Proteomes" id="UP001430172">
    <property type="component" value="Unassembled WGS sequence"/>
</dbReference>
<dbReference type="SUPFAM" id="SSF50022">
    <property type="entry name" value="ISP domain"/>
    <property type="match status" value="1"/>
</dbReference>
<dbReference type="Pfam" id="PF00355">
    <property type="entry name" value="Rieske"/>
    <property type="match status" value="1"/>
</dbReference>
<reference evidence="6" key="1">
    <citation type="submission" date="2021-02" db="EMBL/GenBank/DDBJ databases">
        <title>Phycicoccus sp. MQZ13P-5T, whole genome shotgun sequence.</title>
        <authorList>
            <person name="Tuo L."/>
        </authorList>
    </citation>
    <scope>NUCLEOTIDE SEQUENCE</scope>
    <source>
        <strain evidence="6">MQZ13P-5</strain>
    </source>
</reference>
<sequence length="341" mass="37422">MSLLRTDRSWREDVRSRVPVRYLPQTTPDHLRGTWREARPARIDRSVADALGRPTGGWLVAGASTEVPRARSLVRTVAGREVVLWRDADGALLAGPGVCPHLGARLDGCDVVDGTVLCRWHGMPLGRDTTPPWNTLAAHDDGVLVWVRVGPVEDGVDPFPRPVLGQRPDGPGIASVVSLVSSCEPRDIVANRLDPWHGAWLHPYAFSDLRVDDDASTDDRLVLDVAYRLGRTFAVPVRAEFTCPDSHTVLMTIVDGEGTGSVVETHATPLTAPGTHPARTVMTEAVVATSDRVGFRLARRLSRAVQVGMRASQRQLWADDLEYAARRYELRRRDAHRGEGA</sequence>
<dbReference type="InterPro" id="IPR036922">
    <property type="entry name" value="Rieske_2Fe-2S_sf"/>
</dbReference>
<dbReference type="Gene3D" id="2.102.10.10">
    <property type="entry name" value="Rieske [2Fe-2S] iron-sulphur domain"/>
    <property type="match status" value="1"/>
</dbReference>
<accession>A0ABS2CFY5</accession>